<gene>
    <name evidence="1" type="ORF">DES47_11654</name>
</gene>
<dbReference type="Proteomes" id="UP000295361">
    <property type="component" value="Unassembled WGS sequence"/>
</dbReference>
<dbReference type="OrthoDB" id="9799036at2"/>
<keyword evidence="2" id="KW-1185">Reference proteome</keyword>
<evidence type="ECO:0000313" key="1">
    <source>
        <dbReference type="EMBL" id="TDP60454.1"/>
    </source>
</evidence>
<keyword evidence="1" id="KW-0378">Hydrolase</keyword>
<evidence type="ECO:0000313" key="2">
    <source>
        <dbReference type="Proteomes" id="UP000295361"/>
    </source>
</evidence>
<proteinExistence type="predicted"/>
<dbReference type="SUPFAM" id="SSF54637">
    <property type="entry name" value="Thioesterase/thiol ester dehydrase-isomerase"/>
    <property type="match status" value="1"/>
</dbReference>
<comment type="caution">
    <text evidence="1">The sequence shown here is derived from an EMBL/GenBank/DDBJ whole genome shotgun (WGS) entry which is preliminary data.</text>
</comment>
<dbReference type="GO" id="GO:0016787">
    <property type="term" value="F:hydrolase activity"/>
    <property type="evidence" value="ECO:0007669"/>
    <property type="project" value="UniProtKB-KW"/>
</dbReference>
<dbReference type="InterPro" id="IPR029069">
    <property type="entry name" value="HotDog_dom_sf"/>
</dbReference>
<dbReference type="AlphaFoldDB" id="A0A4R6QCF6"/>
<reference evidence="1 2" key="1">
    <citation type="submission" date="2019-03" db="EMBL/GenBank/DDBJ databases">
        <title>Genomic Encyclopedia of Type Strains, Phase IV (KMG-IV): sequencing the most valuable type-strain genomes for metagenomic binning, comparative biology and taxonomic classification.</title>
        <authorList>
            <person name="Goeker M."/>
        </authorList>
    </citation>
    <scope>NUCLEOTIDE SEQUENCE [LARGE SCALE GENOMIC DNA]</scope>
    <source>
        <strain evidence="1 2">DSM 16998</strain>
    </source>
</reference>
<name>A0A4R6QCF6_9BURK</name>
<dbReference type="InParanoid" id="A0A4R6QCF6"/>
<protein>
    <submittedName>
        <fullName evidence="1">YbgC/YbaW family acyl-CoA thioester hydrolase</fullName>
    </submittedName>
</protein>
<organism evidence="1 2">
    <name type="scientific">Roseateles toxinivorans</name>
    <dbReference type="NCBI Taxonomy" id="270368"/>
    <lineage>
        <taxon>Bacteria</taxon>
        <taxon>Pseudomonadati</taxon>
        <taxon>Pseudomonadota</taxon>
        <taxon>Betaproteobacteria</taxon>
        <taxon>Burkholderiales</taxon>
        <taxon>Sphaerotilaceae</taxon>
        <taxon>Roseateles</taxon>
    </lineage>
</organism>
<sequence>MNPDSDNKVFRARVRYAECDAHGELSMASCMNYFSEAAAAALRSVDIDLRAMTAKGGPLRECAVTTQLHRALGYDDEIEVSVRLEDQKPQEFTLAFEMSLLREQRMVAEGRMRYVARPSPSGDARALADDLLARLPLLKHQTTSLG</sequence>
<accession>A0A4R6QCF6</accession>
<dbReference type="Gene3D" id="3.10.129.10">
    <property type="entry name" value="Hotdog Thioesterase"/>
    <property type="match status" value="1"/>
</dbReference>
<dbReference type="EMBL" id="SNXS01000016">
    <property type="protein sequence ID" value="TDP60454.1"/>
    <property type="molecule type" value="Genomic_DNA"/>
</dbReference>
<dbReference type="Pfam" id="PF13279">
    <property type="entry name" value="4HBT_2"/>
    <property type="match status" value="1"/>
</dbReference>
<dbReference type="RefSeq" id="WP_133703947.1">
    <property type="nucleotide sequence ID" value="NZ_SNXS01000016.1"/>
</dbReference>
<dbReference type="CDD" id="cd00586">
    <property type="entry name" value="4HBT"/>
    <property type="match status" value="1"/>
</dbReference>